<dbReference type="OrthoDB" id="9787486at2"/>
<keyword evidence="2" id="KW-0560">Oxidoreductase</keyword>
<dbReference type="InterPro" id="IPR002347">
    <property type="entry name" value="SDR_fam"/>
</dbReference>
<comment type="caution">
    <text evidence="3">The sequence shown here is derived from an EMBL/GenBank/DDBJ whole genome shotgun (WGS) entry which is preliminary data.</text>
</comment>
<dbReference type="CDD" id="cd11731">
    <property type="entry name" value="Lin1944_like_SDR_c"/>
    <property type="match status" value="1"/>
</dbReference>
<evidence type="ECO:0000256" key="1">
    <source>
        <dbReference type="ARBA" id="ARBA00006484"/>
    </source>
</evidence>
<dbReference type="PANTHER" id="PTHR43477:SF1">
    <property type="entry name" value="DIHYDROANTICAPSIN 7-DEHYDROGENASE"/>
    <property type="match status" value="1"/>
</dbReference>
<comment type="similarity">
    <text evidence="1">Belongs to the short-chain dehydrogenases/reductases (SDR) family.</text>
</comment>
<dbReference type="Proteomes" id="UP000237640">
    <property type="component" value="Unassembled WGS sequence"/>
</dbReference>
<dbReference type="InterPro" id="IPR051122">
    <property type="entry name" value="SDR_DHRS6-like"/>
</dbReference>
<name>A0A2T0MGL1_9FLAO</name>
<dbReference type="EMBL" id="PVYX01000001">
    <property type="protein sequence ID" value="PRX56702.1"/>
    <property type="molecule type" value="Genomic_DNA"/>
</dbReference>
<proteinExistence type="inferred from homology"/>
<dbReference type="SUPFAM" id="SSF51735">
    <property type="entry name" value="NAD(P)-binding Rossmann-fold domains"/>
    <property type="match status" value="1"/>
</dbReference>
<gene>
    <name evidence="3" type="ORF">CLV81_0699</name>
</gene>
<organism evidence="3 4">
    <name type="scientific">Flagellimonas meridianipacifica</name>
    <dbReference type="NCBI Taxonomy" id="1080225"/>
    <lineage>
        <taxon>Bacteria</taxon>
        <taxon>Pseudomonadati</taxon>
        <taxon>Bacteroidota</taxon>
        <taxon>Flavobacteriia</taxon>
        <taxon>Flavobacteriales</taxon>
        <taxon>Flavobacteriaceae</taxon>
        <taxon>Flagellimonas</taxon>
    </lineage>
</organism>
<dbReference type="PANTHER" id="PTHR43477">
    <property type="entry name" value="DIHYDROANTICAPSIN 7-DEHYDROGENASE"/>
    <property type="match status" value="1"/>
</dbReference>
<dbReference type="NCBIfam" id="NF005754">
    <property type="entry name" value="PRK07578.1"/>
    <property type="match status" value="1"/>
</dbReference>
<reference evidence="3 4" key="1">
    <citation type="submission" date="2018-03" db="EMBL/GenBank/DDBJ databases">
        <title>Genomic Encyclopedia of Archaeal and Bacterial Type Strains, Phase II (KMG-II): from individual species to whole genera.</title>
        <authorList>
            <person name="Goeker M."/>
        </authorList>
    </citation>
    <scope>NUCLEOTIDE SEQUENCE [LARGE SCALE GENOMIC DNA]</scope>
    <source>
        <strain evidence="3 4">DSM 25027</strain>
    </source>
</reference>
<dbReference type="Gene3D" id="3.40.50.720">
    <property type="entry name" value="NAD(P)-binding Rossmann-like Domain"/>
    <property type="match status" value="1"/>
</dbReference>
<evidence type="ECO:0000313" key="4">
    <source>
        <dbReference type="Proteomes" id="UP000237640"/>
    </source>
</evidence>
<keyword evidence="4" id="KW-1185">Reference proteome</keyword>
<evidence type="ECO:0000256" key="2">
    <source>
        <dbReference type="ARBA" id="ARBA00023002"/>
    </source>
</evidence>
<dbReference type="RefSeq" id="WP_106143649.1">
    <property type="nucleotide sequence ID" value="NZ_PVYX01000001.1"/>
</dbReference>
<dbReference type="GO" id="GO:0016491">
    <property type="term" value="F:oxidoreductase activity"/>
    <property type="evidence" value="ECO:0007669"/>
    <property type="project" value="UniProtKB-KW"/>
</dbReference>
<dbReference type="Pfam" id="PF13561">
    <property type="entry name" value="adh_short_C2"/>
    <property type="match status" value="1"/>
</dbReference>
<accession>A0A2T0MGL1</accession>
<dbReference type="InterPro" id="IPR036291">
    <property type="entry name" value="NAD(P)-bd_dom_sf"/>
</dbReference>
<sequence length="200" mass="21572">MKILIIGGNGTIGKKVAAHFQTEHQVLVAGRKSGEIQVDISSTPSIEAMFQQIGKVDAIVCIAGEAKWDSFGALTEEDYYIGINSKLMGQVNLARIGLSYLNPKGSITLTTGILADDPVENTASAAMVNGAIHSFVKAASLELEYGNRLNVVSAGMVEDAYEKYRNYFPGHSPVPMAKVARGYERSVMGKDNGKIIRIYE</sequence>
<protein>
    <submittedName>
        <fullName evidence="3">NAD(P)-dependent dehydrogenase (Short-subunit alcohol dehydrogenase family)</fullName>
    </submittedName>
</protein>
<dbReference type="AlphaFoldDB" id="A0A2T0MGL1"/>
<evidence type="ECO:0000313" key="3">
    <source>
        <dbReference type="EMBL" id="PRX56702.1"/>
    </source>
</evidence>